<comment type="cofactor">
    <cofactor evidence="1">
        <name>Zn(2+)</name>
        <dbReference type="ChEBI" id="CHEBI:29105"/>
    </cofactor>
</comment>
<dbReference type="GO" id="GO:0016747">
    <property type="term" value="F:acyltransferase activity, transferring groups other than amino-acyl groups"/>
    <property type="evidence" value="ECO:0007669"/>
    <property type="project" value="InterPro"/>
</dbReference>
<evidence type="ECO:0000256" key="3">
    <source>
        <dbReference type="ARBA" id="ARBA00012206"/>
    </source>
</evidence>
<keyword evidence="14" id="KW-1185">Reference proteome</keyword>
<keyword evidence="7" id="KW-0862">Zinc</keyword>
<evidence type="ECO:0000256" key="12">
    <source>
        <dbReference type="ARBA" id="ARBA00047589"/>
    </source>
</evidence>
<evidence type="ECO:0000256" key="6">
    <source>
        <dbReference type="ARBA" id="ARBA00022723"/>
    </source>
</evidence>
<comment type="catalytic activity">
    <reaction evidence="12">
        <text>propanoyl-CoA + phosphate = propanoyl phosphate + CoA</text>
        <dbReference type="Rhea" id="RHEA:28046"/>
        <dbReference type="ChEBI" id="CHEBI:43474"/>
        <dbReference type="ChEBI" id="CHEBI:57287"/>
        <dbReference type="ChEBI" id="CHEBI:57392"/>
        <dbReference type="ChEBI" id="CHEBI:58933"/>
        <dbReference type="EC" id="2.3.1.222"/>
    </reaction>
</comment>
<dbReference type="InterPro" id="IPR008300">
    <property type="entry name" value="PTAC"/>
</dbReference>
<keyword evidence="6" id="KW-0479">Metal-binding</keyword>
<dbReference type="NCBIfam" id="NF011652">
    <property type="entry name" value="PRK15070.1"/>
    <property type="match status" value="1"/>
</dbReference>
<gene>
    <name evidence="13" type="primary">pduL</name>
    <name evidence="13" type="ORF">H9L42_15040</name>
</gene>
<proteinExistence type="inferred from homology"/>
<evidence type="ECO:0000256" key="10">
    <source>
        <dbReference type="ARBA" id="ARBA00030939"/>
    </source>
</evidence>
<evidence type="ECO:0000256" key="7">
    <source>
        <dbReference type="ARBA" id="ARBA00022833"/>
    </source>
</evidence>
<evidence type="ECO:0000256" key="2">
    <source>
        <dbReference type="ARBA" id="ARBA00007342"/>
    </source>
</evidence>
<dbReference type="PANTHER" id="PTHR39453:SF1">
    <property type="entry name" value="PHOSPHATE PROPANOYLTRANSFERASE"/>
    <property type="match status" value="1"/>
</dbReference>
<protein>
    <recommendedName>
        <fullName evidence="4">Phosphate propanoyltransferase</fullName>
        <ecNumber evidence="3">2.3.1.222</ecNumber>
    </recommendedName>
    <alternativeName>
        <fullName evidence="10">Phosphate acyltransferase PduL</fullName>
    </alternativeName>
    <alternativeName>
        <fullName evidence="9">Phosphotransacylase PduL</fullName>
    </alternativeName>
    <alternativeName>
        <fullName evidence="11">Propanediol utilization protein PduL</fullName>
    </alternativeName>
</protein>
<keyword evidence="8 13" id="KW-0012">Acyltransferase</keyword>
<accession>A0A923NL51</accession>
<keyword evidence="5 13" id="KW-0808">Transferase</keyword>
<comment type="similarity">
    <text evidence="2">Belongs to the PduL family.</text>
</comment>
<evidence type="ECO:0000256" key="11">
    <source>
        <dbReference type="ARBA" id="ARBA00033077"/>
    </source>
</evidence>
<dbReference type="EC" id="2.3.1.222" evidence="3"/>
<evidence type="ECO:0000313" key="14">
    <source>
        <dbReference type="Proteomes" id="UP000602647"/>
    </source>
</evidence>
<evidence type="ECO:0000313" key="13">
    <source>
        <dbReference type="EMBL" id="MBC6681136.1"/>
    </source>
</evidence>
<dbReference type="Proteomes" id="UP000602647">
    <property type="component" value="Unassembled WGS sequence"/>
</dbReference>
<sequence>MCAQTTCNAGKEIPVEASGRHVHLCREHVEQLFGKGYVLTKQKALSQPGQYVCKERVALEGPGGTINQVAVLGPVREKTQVELSATDARTLGIKAPVRLSGDLKDAADIAIRNGAHTVDAKNAAIIAKIHLHINPSDAKRYGVHHGQHVSVTVNTARAVTFHDVIVRADAHAQNVLHMDYDEANACGFAAGDRCCIDTGMYDQDHAPPDPVEKPEEFKVVTESRIQRLVSGTCSSLTFKSGTILTPLAKDIARENNITIRFV</sequence>
<dbReference type="Pfam" id="PF06130">
    <property type="entry name" value="PTAC"/>
    <property type="match status" value="1"/>
</dbReference>
<comment type="caution">
    <text evidence="13">The sequence shown here is derived from an EMBL/GenBank/DDBJ whole genome shotgun (WGS) entry which is preliminary data.</text>
</comment>
<evidence type="ECO:0000256" key="5">
    <source>
        <dbReference type="ARBA" id="ARBA00022679"/>
    </source>
</evidence>
<reference evidence="13" key="1">
    <citation type="submission" date="2020-08" db="EMBL/GenBank/DDBJ databases">
        <title>Genome public.</title>
        <authorList>
            <person name="Liu C."/>
            <person name="Sun Q."/>
        </authorList>
    </citation>
    <scope>NUCLEOTIDE SEQUENCE</scope>
    <source>
        <strain evidence="13">BX12</strain>
    </source>
</reference>
<evidence type="ECO:0000256" key="4">
    <source>
        <dbReference type="ARBA" id="ARBA00020837"/>
    </source>
</evidence>
<dbReference type="PANTHER" id="PTHR39453">
    <property type="entry name" value="PHOSPHATE PROPANOYLTRANSFERASE"/>
    <property type="match status" value="1"/>
</dbReference>
<name>A0A923NL51_9FIRM</name>
<evidence type="ECO:0000256" key="9">
    <source>
        <dbReference type="ARBA" id="ARBA00030044"/>
    </source>
</evidence>
<dbReference type="AlphaFoldDB" id="A0A923NL51"/>
<dbReference type="EMBL" id="JACRYT010000026">
    <property type="protein sequence ID" value="MBC6681136.1"/>
    <property type="molecule type" value="Genomic_DNA"/>
</dbReference>
<evidence type="ECO:0000256" key="8">
    <source>
        <dbReference type="ARBA" id="ARBA00023315"/>
    </source>
</evidence>
<evidence type="ECO:0000256" key="1">
    <source>
        <dbReference type="ARBA" id="ARBA00001947"/>
    </source>
</evidence>
<organism evidence="13 14">
    <name type="scientific">Zhenpiania hominis</name>
    <dbReference type="NCBI Taxonomy" id="2763644"/>
    <lineage>
        <taxon>Bacteria</taxon>
        <taxon>Bacillati</taxon>
        <taxon>Bacillota</taxon>
        <taxon>Clostridia</taxon>
        <taxon>Peptostreptococcales</taxon>
        <taxon>Anaerovoracaceae</taxon>
        <taxon>Zhenpiania</taxon>
    </lineage>
</organism>
<dbReference type="GO" id="GO:0046872">
    <property type="term" value="F:metal ion binding"/>
    <property type="evidence" value="ECO:0007669"/>
    <property type="project" value="UniProtKB-KW"/>
</dbReference>